<proteinExistence type="predicted"/>
<dbReference type="EMBL" id="KN123809">
    <property type="protein sequence ID" value="KFO23195.1"/>
    <property type="molecule type" value="Genomic_DNA"/>
</dbReference>
<protein>
    <submittedName>
        <fullName evidence="2">Uncharacterized protein</fullName>
    </submittedName>
</protein>
<sequence length="153" mass="16601">MLAKAKASGSQDLSEHWGHRDRSTSRVKKRPSGRGLVPHEERRKGTKEEGAAEEGRPKDGTVMYPRRETTALCCAVQAGKRRRCVNTEQGTEDGHKSEGWIRSPKYALPSSCTSLTPAYSLCVLPDCCEGKSRSVTLGTTASSAKGLLTTVHT</sequence>
<feature type="region of interest" description="Disordered" evidence="1">
    <location>
        <begin position="1"/>
        <end position="63"/>
    </location>
</feature>
<organism evidence="2 3">
    <name type="scientific">Fukomys damarensis</name>
    <name type="common">Damaraland mole rat</name>
    <name type="synonym">Cryptomys damarensis</name>
    <dbReference type="NCBI Taxonomy" id="885580"/>
    <lineage>
        <taxon>Eukaryota</taxon>
        <taxon>Metazoa</taxon>
        <taxon>Chordata</taxon>
        <taxon>Craniata</taxon>
        <taxon>Vertebrata</taxon>
        <taxon>Euteleostomi</taxon>
        <taxon>Mammalia</taxon>
        <taxon>Eutheria</taxon>
        <taxon>Euarchontoglires</taxon>
        <taxon>Glires</taxon>
        <taxon>Rodentia</taxon>
        <taxon>Hystricomorpha</taxon>
        <taxon>Bathyergidae</taxon>
        <taxon>Fukomys</taxon>
    </lineage>
</organism>
<feature type="compositionally biased region" description="Basic and acidic residues" evidence="1">
    <location>
        <begin position="13"/>
        <end position="24"/>
    </location>
</feature>
<feature type="compositionally biased region" description="Basic and acidic residues" evidence="1">
    <location>
        <begin position="37"/>
        <end position="63"/>
    </location>
</feature>
<evidence type="ECO:0000256" key="1">
    <source>
        <dbReference type="SAM" id="MobiDB-lite"/>
    </source>
</evidence>
<evidence type="ECO:0000313" key="2">
    <source>
        <dbReference type="EMBL" id="KFO23195.1"/>
    </source>
</evidence>
<accession>A0A091CZ96</accession>
<keyword evidence="3" id="KW-1185">Reference proteome</keyword>
<evidence type="ECO:0000313" key="3">
    <source>
        <dbReference type="Proteomes" id="UP000028990"/>
    </source>
</evidence>
<dbReference type="AlphaFoldDB" id="A0A091CZ96"/>
<dbReference type="Proteomes" id="UP000028990">
    <property type="component" value="Unassembled WGS sequence"/>
</dbReference>
<gene>
    <name evidence="2" type="ORF">H920_15360</name>
</gene>
<reference evidence="2 3" key="1">
    <citation type="submission" date="2013-11" db="EMBL/GenBank/DDBJ databases">
        <title>The Damaraland mole rat (Fukomys damarensis) genome and evolution of African mole rats.</title>
        <authorList>
            <person name="Gladyshev V.N."/>
            <person name="Fang X."/>
        </authorList>
    </citation>
    <scope>NUCLEOTIDE SEQUENCE [LARGE SCALE GENOMIC DNA]</scope>
    <source>
        <tissue evidence="2">Liver</tissue>
    </source>
</reference>
<name>A0A091CZ96_FUKDA</name>